<evidence type="ECO:0000313" key="2">
    <source>
        <dbReference type="Proteomes" id="UP000095657"/>
    </source>
</evidence>
<accession>A0A174G3R2</accession>
<protein>
    <submittedName>
        <fullName evidence="1">Uncharacterized protein</fullName>
    </submittedName>
</protein>
<organism evidence="1 2">
    <name type="scientific">Bacteroides caccae</name>
    <dbReference type="NCBI Taxonomy" id="47678"/>
    <lineage>
        <taxon>Bacteria</taxon>
        <taxon>Pseudomonadati</taxon>
        <taxon>Bacteroidota</taxon>
        <taxon>Bacteroidia</taxon>
        <taxon>Bacteroidales</taxon>
        <taxon>Bacteroidaceae</taxon>
        <taxon>Bacteroides</taxon>
    </lineage>
</organism>
<dbReference type="AlphaFoldDB" id="A0A174G3R2"/>
<gene>
    <name evidence="1" type="ORF">ERS852494_00183</name>
</gene>
<proteinExistence type="predicted"/>
<evidence type="ECO:0000313" key="1">
    <source>
        <dbReference type="EMBL" id="CUO55766.1"/>
    </source>
</evidence>
<sequence length="44" mass="5070">MTKDGYLRVSDDKKIITYVVVSDNNTEETRFILVKFIFSLLGSL</sequence>
<reference evidence="1 2" key="1">
    <citation type="submission" date="2015-09" db="EMBL/GenBank/DDBJ databases">
        <authorList>
            <consortium name="Pathogen Informatics"/>
        </authorList>
    </citation>
    <scope>NUCLEOTIDE SEQUENCE [LARGE SCALE GENOMIC DNA]</scope>
    <source>
        <strain evidence="1 2">2789STDY5834880</strain>
    </source>
</reference>
<name>A0A174G3R2_9BACE</name>
<dbReference type="EMBL" id="CZAI01000001">
    <property type="protein sequence ID" value="CUO55766.1"/>
    <property type="molecule type" value="Genomic_DNA"/>
</dbReference>
<dbReference type="Proteomes" id="UP000095657">
    <property type="component" value="Unassembled WGS sequence"/>
</dbReference>
<dbReference type="STRING" id="47678.ERS852494_00183"/>